<dbReference type="OrthoDB" id="2449392at2"/>
<feature type="transmembrane region" description="Helical" evidence="1">
    <location>
        <begin position="96"/>
        <end position="119"/>
    </location>
</feature>
<evidence type="ECO:0000256" key="1">
    <source>
        <dbReference type="SAM" id="Phobius"/>
    </source>
</evidence>
<keyword evidence="3" id="KW-1185">Reference proteome</keyword>
<proteinExistence type="predicted"/>
<keyword evidence="1" id="KW-1133">Transmembrane helix</keyword>
<dbReference type="Proteomes" id="UP000248066">
    <property type="component" value="Unassembled WGS sequence"/>
</dbReference>
<protein>
    <submittedName>
        <fullName evidence="2">Uncharacterized protein</fullName>
    </submittedName>
</protein>
<name>A0A2W0HDG4_9BACI</name>
<sequence>MSILFHRGRVDPDKLNKLLISVLILALIGSFFLPFVLIAFVQDALYFSEHHWLFLAPTSAFYAIGGGLIWFAALILAYIVIYHIRDRKDRDVPHKWAFLTASLFMIPMITAGIANYYYIDESGIHFSGLTTISETTFHWYEIETVQPVGEDDRYIAYYLFTSKNGEYYLMPYTQDFSQQRNRIMSALEENDVPVLEQTYDPDLP</sequence>
<keyword evidence="1" id="KW-0472">Membrane</keyword>
<dbReference type="EMBL" id="PDOF01000001">
    <property type="protein sequence ID" value="PYZ98936.1"/>
    <property type="molecule type" value="Genomic_DNA"/>
</dbReference>
<evidence type="ECO:0000313" key="2">
    <source>
        <dbReference type="EMBL" id="PYZ98936.1"/>
    </source>
</evidence>
<gene>
    <name evidence="2" type="ORF">CR205_10305</name>
</gene>
<accession>A0A2W0HDG4</accession>
<feature type="transmembrane region" description="Helical" evidence="1">
    <location>
        <begin position="20"/>
        <end position="41"/>
    </location>
</feature>
<organism evidence="2 3">
    <name type="scientific">Alteribacter lacisalsi</name>
    <dbReference type="NCBI Taxonomy" id="2045244"/>
    <lineage>
        <taxon>Bacteria</taxon>
        <taxon>Bacillati</taxon>
        <taxon>Bacillota</taxon>
        <taxon>Bacilli</taxon>
        <taxon>Bacillales</taxon>
        <taxon>Bacillaceae</taxon>
        <taxon>Alteribacter</taxon>
    </lineage>
</organism>
<reference evidence="2 3" key="1">
    <citation type="submission" date="2017-10" db="EMBL/GenBank/DDBJ databases">
        <title>Bacillus sp. nov., a halophilic bacterium isolated from a Yangshapao Lake.</title>
        <authorList>
            <person name="Wang H."/>
        </authorList>
    </citation>
    <scope>NUCLEOTIDE SEQUENCE [LARGE SCALE GENOMIC DNA]</scope>
    <source>
        <strain evidence="2 3">YSP-3</strain>
    </source>
</reference>
<feature type="transmembrane region" description="Helical" evidence="1">
    <location>
        <begin position="61"/>
        <end position="84"/>
    </location>
</feature>
<evidence type="ECO:0000313" key="3">
    <source>
        <dbReference type="Proteomes" id="UP000248066"/>
    </source>
</evidence>
<comment type="caution">
    <text evidence="2">The sequence shown here is derived from an EMBL/GenBank/DDBJ whole genome shotgun (WGS) entry which is preliminary data.</text>
</comment>
<dbReference type="RefSeq" id="WP_110519240.1">
    <property type="nucleotide sequence ID" value="NZ_PDOF01000001.1"/>
</dbReference>
<dbReference type="AlphaFoldDB" id="A0A2W0HDG4"/>
<keyword evidence="1" id="KW-0812">Transmembrane</keyword>